<feature type="domain" description="Pentatricopeptide repeat-containing protein-mitochondrial" evidence="4">
    <location>
        <begin position="409"/>
        <end position="544"/>
    </location>
</feature>
<evidence type="ECO:0000256" key="2">
    <source>
        <dbReference type="PROSITE-ProRule" id="PRU00708"/>
    </source>
</evidence>
<feature type="compositionally biased region" description="Low complexity" evidence="3">
    <location>
        <begin position="152"/>
        <end position="163"/>
    </location>
</feature>
<dbReference type="InterPro" id="IPR002885">
    <property type="entry name" value="PPR_rpt"/>
</dbReference>
<dbReference type="RefSeq" id="XP_069201810.1">
    <property type="nucleotide sequence ID" value="XM_069347207.1"/>
</dbReference>
<keyword evidence="6" id="KW-1185">Reference proteome</keyword>
<sequence>MSAPRFVADGLWQCLCPSFSSSLSQTTARRASSSALSNGTKSRTTGYRQCATSAAKLGVSRAEASERAGARPGGLQGLPRLPRRELQQRRLPATYQRRPSSTARREAMVHHDPNTTFYHPLAAASAASVDSSSPSFSNNPIFDSFTDLDPQSSARPRPRSAASAEDRKIKYETTTGIRKSGSKRELKLHDESTPILYDMARYAASTGDATRARAIVEFLVSERREEPNARLYAVLILANLNPRLGAAWRVAALLQEMGTENINMDVGICHDVLKVLAVHLDYLLRQDVLRYMEKRGFDLTDDGQHDVAAALLREGHLEMALQHMEDMTPANIHIRPWLRDLATYVMSESGNYEDALDQIKTQLAEGDGNISKAVWWNLLDNASSAFNYSVTRYCWISQVEPGYINPSAGLCLNVLTTAARAGDPDMATDVFHLLGKRSSLFLPIHYEQLLTAYINADPPDLRAALSVLTIMASVKLEPNAISTRPLFLYLRDRLDARLEAFDMLVQIKASGRPVPLAALNVIIEAHVTAPGGVVLQHAMTIYKAMHEFAPDQGPGAPFRPFADVETFNLLLRGTCRDPSPDSFKMSQFLVSEMLALKIKPNALTYDRLILNCLRANLADHAFGYFAEAERLGFRPRRTTLHDLIRYLASVEDQRCWDLLQFAKDWGLENMKMKSDIEKLWSQPALLDDMKRREDSARGQFSIRSRETRDHDDHDENAHGHLI</sequence>
<reference evidence="5 6" key="1">
    <citation type="submission" date="2024-07" db="EMBL/GenBank/DDBJ databases">
        <title>Draft sequence of the Neodothiora populina.</title>
        <authorList>
            <person name="Drown D.D."/>
            <person name="Schuette U.S."/>
            <person name="Buechlein A.B."/>
            <person name="Rusch D.R."/>
            <person name="Winton L.W."/>
            <person name="Adams G.A."/>
        </authorList>
    </citation>
    <scope>NUCLEOTIDE SEQUENCE [LARGE SCALE GENOMIC DNA]</scope>
    <source>
        <strain evidence="5 6">CPC 39397</strain>
    </source>
</reference>
<dbReference type="Proteomes" id="UP001562354">
    <property type="component" value="Unassembled WGS sequence"/>
</dbReference>
<accession>A0ABR3PHC0</accession>
<comment type="caution">
    <text evidence="5">The sequence shown here is derived from an EMBL/GenBank/DDBJ whole genome shotgun (WGS) entry which is preliminary data.</text>
</comment>
<keyword evidence="1" id="KW-0677">Repeat</keyword>
<evidence type="ECO:0000256" key="3">
    <source>
        <dbReference type="SAM" id="MobiDB-lite"/>
    </source>
</evidence>
<protein>
    <recommendedName>
        <fullName evidence="4">Pentatricopeptide repeat-containing protein-mitochondrial domain-containing protein</fullName>
    </recommendedName>
</protein>
<proteinExistence type="predicted"/>
<feature type="compositionally biased region" description="Basic and acidic residues" evidence="3">
    <location>
        <begin position="703"/>
        <end position="722"/>
    </location>
</feature>
<feature type="region of interest" description="Disordered" evidence="3">
    <location>
        <begin position="696"/>
        <end position="722"/>
    </location>
</feature>
<dbReference type="InterPro" id="IPR057027">
    <property type="entry name" value="TPR_mt"/>
</dbReference>
<organism evidence="5 6">
    <name type="scientific">Neodothiora populina</name>
    <dbReference type="NCBI Taxonomy" id="2781224"/>
    <lineage>
        <taxon>Eukaryota</taxon>
        <taxon>Fungi</taxon>
        <taxon>Dikarya</taxon>
        <taxon>Ascomycota</taxon>
        <taxon>Pezizomycotina</taxon>
        <taxon>Dothideomycetes</taxon>
        <taxon>Dothideomycetidae</taxon>
        <taxon>Dothideales</taxon>
        <taxon>Dothioraceae</taxon>
        <taxon>Neodothiora</taxon>
    </lineage>
</organism>
<evidence type="ECO:0000313" key="5">
    <source>
        <dbReference type="EMBL" id="KAL1305537.1"/>
    </source>
</evidence>
<feature type="region of interest" description="Disordered" evidence="3">
    <location>
        <begin position="141"/>
        <end position="184"/>
    </location>
</feature>
<dbReference type="PANTHER" id="PTHR47939">
    <property type="entry name" value="MEMBRANE-ASSOCIATED SALT-INDUCIBLE PROTEIN-LIKE"/>
    <property type="match status" value="1"/>
</dbReference>
<dbReference type="Pfam" id="PF23276">
    <property type="entry name" value="TPR_24"/>
    <property type="match status" value="1"/>
</dbReference>
<evidence type="ECO:0000313" key="6">
    <source>
        <dbReference type="Proteomes" id="UP001562354"/>
    </source>
</evidence>
<gene>
    <name evidence="5" type="ORF">AAFC00_007147</name>
</gene>
<evidence type="ECO:0000256" key="1">
    <source>
        <dbReference type="ARBA" id="ARBA00022737"/>
    </source>
</evidence>
<dbReference type="Gene3D" id="1.25.40.10">
    <property type="entry name" value="Tetratricopeptide repeat domain"/>
    <property type="match status" value="2"/>
</dbReference>
<evidence type="ECO:0000259" key="4">
    <source>
        <dbReference type="Pfam" id="PF23276"/>
    </source>
</evidence>
<dbReference type="InterPro" id="IPR050667">
    <property type="entry name" value="PPR-containing_protein"/>
</dbReference>
<name>A0ABR3PHC0_9PEZI</name>
<dbReference type="InterPro" id="IPR011990">
    <property type="entry name" value="TPR-like_helical_dom_sf"/>
</dbReference>
<dbReference type="EMBL" id="JBFMKM010000006">
    <property type="protein sequence ID" value="KAL1305537.1"/>
    <property type="molecule type" value="Genomic_DNA"/>
</dbReference>
<feature type="repeat" description="PPR" evidence="2">
    <location>
        <begin position="601"/>
        <end position="635"/>
    </location>
</feature>
<feature type="region of interest" description="Disordered" evidence="3">
    <location>
        <begin position="61"/>
        <end position="86"/>
    </location>
</feature>
<dbReference type="GeneID" id="95980846"/>
<dbReference type="PANTHER" id="PTHR47939:SF13">
    <property type="entry name" value="OS03G0201400 PROTEIN"/>
    <property type="match status" value="1"/>
</dbReference>
<dbReference type="PROSITE" id="PS51375">
    <property type="entry name" value="PPR"/>
    <property type="match status" value="1"/>
</dbReference>